<feature type="compositionally biased region" description="Polar residues" evidence="1">
    <location>
        <begin position="58"/>
        <end position="98"/>
    </location>
</feature>
<dbReference type="OrthoDB" id="5350396at2759"/>
<accession>A0A317WDZ8</accession>
<feature type="region of interest" description="Disordered" evidence="1">
    <location>
        <begin position="134"/>
        <end position="172"/>
    </location>
</feature>
<sequence length="682" mass="75715">MRTITSFFKRPSFAATSRDARAETQADDPAPAPESSPLTELSSSLHSNDSSPQRPKGQRSQLNAPLSSQPIGDTTGNQELQHSFFSTDDPSPGTSFSSHRVVKKGKEVVISSDGEDTDSISSLEAPEDIFTKFIKPGASASKRSTDSDSPGPGMNLRGRGSTRSRGSIRLSQTLPKYRHTLDSLVVKTVDDNETEASIAKLKAAFEKEALREAEKKNALAHGSNLKSTRLHEGVLASALGDDDDELGLQRLLDAVRRTEALDLEKTWHFFDNESELPPALDFPTTSIKPGTQLFGLRETHSRERAFHSGIVDVALARSMLPDALISWVFHSVPSESQDSIRQAYCRAVKNTPAERIKTLITPADIDQIFHRLGATPRALSISEEVIPDAEVTKSRVETGSPREGALLAVLDLLSGAADSFAENTRERVLNYLFRLTLDASLTSNARICSELEQAILSVLGNVHEDTVDDLVHRVCMSAYDTIKDATLQSRLLKHILPVSDWIAVVRCRLALSFLTHSPLPLSDSLEKVFNLKRITSILKGQRFEVKRYKRKGENNYDYEELGSITALLNIVIDSGRFEATFPDKAAEREFNADVDALSDRLKKIFTSIEDSGASHLKRTLTKEALESLHYRVIYSVRTKPRPKQSIYGEIIPRKEKKEVFSGWKTKPKQDQDTEMPIRQHDQ</sequence>
<feature type="compositionally biased region" description="Low complexity" evidence="1">
    <location>
        <begin position="27"/>
        <end position="51"/>
    </location>
</feature>
<feature type="compositionally biased region" description="Low complexity" evidence="1">
    <location>
        <begin position="157"/>
        <end position="169"/>
    </location>
</feature>
<dbReference type="STRING" id="1448321.A0A317WDZ8"/>
<dbReference type="VEuPathDB" id="FungiDB:BO70DRAFT_290805"/>
<evidence type="ECO:0000313" key="2">
    <source>
        <dbReference type="EMBL" id="PWY83527.1"/>
    </source>
</evidence>
<dbReference type="Proteomes" id="UP000247233">
    <property type="component" value="Unassembled WGS sequence"/>
</dbReference>
<organism evidence="2 3">
    <name type="scientific">Aspergillus heteromorphus CBS 117.55</name>
    <dbReference type="NCBI Taxonomy" id="1448321"/>
    <lineage>
        <taxon>Eukaryota</taxon>
        <taxon>Fungi</taxon>
        <taxon>Dikarya</taxon>
        <taxon>Ascomycota</taxon>
        <taxon>Pezizomycotina</taxon>
        <taxon>Eurotiomycetes</taxon>
        <taxon>Eurotiomycetidae</taxon>
        <taxon>Eurotiales</taxon>
        <taxon>Aspergillaceae</taxon>
        <taxon>Aspergillus</taxon>
        <taxon>Aspergillus subgen. Circumdati</taxon>
    </lineage>
</organism>
<dbReference type="AlphaFoldDB" id="A0A317WDZ8"/>
<evidence type="ECO:0000313" key="3">
    <source>
        <dbReference type="Proteomes" id="UP000247233"/>
    </source>
</evidence>
<gene>
    <name evidence="2" type="ORF">BO70DRAFT_290805</name>
</gene>
<protein>
    <submittedName>
        <fullName evidence="2">Uncharacterized protein</fullName>
    </submittedName>
</protein>
<dbReference type="GeneID" id="37061611"/>
<name>A0A317WDZ8_9EURO</name>
<reference evidence="2 3" key="1">
    <citation type="submission" date="2016-12" db="EMBL/GenBank/DDBJ databases">
        <title>The genomes of Aspergillus section Nigri reveals drivers in fungal speciation.</title>
        <authorList>
            <consortium name="DOE Joint Genome Institute"/>
            <person name="Vesth T.C."/>
            <person name="Nybo J."/>
            <person name="Theobald S."/>
            <person name="Brandl J."/>
            <person name="Frisvad J.C."/>
            <person name="Nielsen K.F."/>
            <person name="Lyhne E.K."/>
            <person name="Kogle M.E."/>
            <person name="Kuo A."/>
            <person name="Riley R."/>
            <person name="Clum A."/>
            <person name="Nolan M."/>
            <person name="Lipzen A."/>
            <person name="Salamov A."/>
            <person name="Henrissat B."/>
            <person name="Wiebenga A."/>
            <person name="De Vries R.P."/>
            <person name="Grigoriev I.V."/>
            <person name="Mortensen U.H."/>
            <person name="Andersen M.R."/>
            <person name="Baker S.E."/>
        </authorList>
    </citation>
    <scope>NUCLEOTIDE SEQUENCE [LARGE SCALE GENOMIC DNA]</scope>
    <source>
        <strain evidence="2 3">CBS 117.55</strain>
    </source>
</reference>
<feature type="region of interest" description="Disordered" evidence="1">
    <location>
        <begin position="1"/>
        <end position="100"/>
    </location>
</feature>
<proteinExistence type="predicted"/>
<keyword evidence="3" id="KW-1185">Reference proteome</keyword>
<dbReference type="EMBL" id="MSFL01000010">
    <property type="protein sequence ID" value="PWY83527.1"/>
    <property type="molecule type" value="Genomic_DNA"/>
</dbReference>
<feature type="compositionally biased region" description="Basic and acidic residues" evidence="1">
    <location>
        <begin position="667"/>
        <end position="682"/>
    </location>
</feature>
<feature type="region of interest" description="Disordered" evidence="1">
    <location>
        <begin position="658"/>
        <end position="682"/>
    </location>
</feature>
<evidence type="ECO:0000256" key="1">
    <source>
        <dbReference type="SAM" id="MobiDB-lite"/>
    </source>
</evidence>
<dbReference type="RefSeq" id="XP_025399970.1">
    <property type="nucleotide sequence ID" value="XM_025539374.1"/>
</dbReference>
<comment type="caution">
    <text evidence="2">The sequence shown here is derived from an EMBL/GenBank/DDBJ whole genome shotgun (WGS) entry which is preliminary data.</text>
</comment>